<protein>
    <submittedName>
        <fullName evidence="1">Uncharacterized protein</fullName>
    </submittedName>
</protein>
<gene>
    <name evidence="1" type="ORF">FDK13_03155</name>
</gene>
<sequence length="90" mass="10680">MTILNETVNNIKRVLTDLISNKIKPEVGRYSLKDIFEKLVLLQDAKKEYSRFGYFLFYKFDLFIADSLEQKQREAVKKLFAQFLNDPHGF</sequence>
<evidence type="ECO:0000313" key="1">
    <source>
        <dbReference type="EMBL" id="TKT94225.1"/>
    </source>
</evidence>
<dbReference type="RefSeq" id="WP_137338514.1">
    <property type="nucleotide sequence ID" value="NZ_BSQH01000001.1"/>
</dbReference>
<evidence type="ECO:0000313" key="2">
    <source>
        <dbReference type="Proteomes" id="UP000304900"/>
    </source>
</evidence>
<organism evidence="1 2">
    <name type="scientific">Dyadobacter frigoris</name>
    <dbReference type="NCBI Taxonomy" id="2576211"/>
    <lineage>
        <taxon>Bacteria</taxon>
        <taxon>Pseudomonadati</taxon>
        <taxon>Bacteroidota</taxon>
        <taxon>Cytophagia</taxon>
        <taxon>Cytophagales</taxon>
        <taxon>Spirosomataceae</taxon>
        <taxon>Dyadobacter</taxon>
    </lineage>
</organism>
<keyword evidence="2" id="KW-1185">Reference proteome</keyword>
<accession>A0A4U6DBR6</accession>
<dbReference type="EMBL" id="SZVO01000001">
    <property type="protein sequence ID" value="TKT94225.1"/>
    <property type="molecule type" value="Genomic_DNA"/>
</dbReference>
<dbReference type="AlphaFoldDB" id="A0A4U6DBR6"/>
<reference evidence="1 2" key="1">
    <citation type="submission" date="2019-05" db="EMBL/GenBank/DDBJ databases">
        <title>Dyadobacter AR-3-8 sp. nov., isolated from arctic soil.</title>
        <authorList>
            <person name="Chaudhary D.K."/>
        </authorList>
    </citation>
    <scope>NUCLEOTIDE SEQUENCE [LARGE SCALE GENOMIC DNA]</scope>
    <source>
        <strain evidence="1 2">AR-3-8</strain>
    </source>
</reference>
<name>A0A4U6DBR6_9BACT</name>
<proteinExistence type="predicted"/>
<dbReference type="Proteomes" id="UP000304900">
    <property type="component" value="Unassembled WGS sequence"/>
</dbReference>
<comment type="caution">
    <text evidence="1">The sequence shown here is derived from an EMBL/GenBank/DDBJ whole genome shotgun (WGS) entry which is preliminary data.</text>
</comment>